<dbReference type="PANTHER" id="PTHR43539:SF78">
    <property type="entry name" value="FLAVIN-CONTAINING MONOOXYGENASE"/>
    <property type="match status" value="1"/>
</dbReference>
<dbReference type="InParanoid" id="A0A7X0JVR5"/>
<dbReference type="InterPro" id="IPR036188">
    <property type="entry name" value="FAD/NAD-bd_sf"/>
</dbReference>
<protein>
    <submittedName>
        <fullName evidence="2">Putative flavoprotein involved in K+ transport</fullName>
    </submittedName>
</protein>
<dbReference type="SUPFAM" id="SSF51905">
    <property type="entry name" value="FAD/NAD(P)-binding domain"/>
    <property type="match status" value="1"/>
</dbReference>
<evidence type="ECO:0000313" key="3">
    <source>
        <dbReference type="Proteomes" id="UP000528457"/>
    </source>
</evidence>
<proteinExistence type="predicted"/>
<dbReference type="EMBL" id="JACHHT010000002">
    <property type="protein sequence ID" value="MBB6522704.1"/>
    <property type="molecule type" value="Genomic_DNA"/>
</dbReference>
<accession>A0A7X0JVR5</accession>
<dbReference type="PRINTS" id="PR00411">
    <property type="entry name" value="PNDRDTASEI"/>
</dbReference>
<dbReference type="Gene3D" id="3.50.50.60">
    <property type="entry name" value="FAD/NAD(P)-binding domain"/>
    <property type="match status" value="1"/>
</dbReference>
<dbReference type="AlphaFoldDB" id="A0A7X0JVR5"/>
<dbReference type="Pfam" id="PF13738">
    <property type="entry name" value="Pyr_redox_3"/>
    <property type="match status" value="1"/>
</dbReference>
<keyword evidence="1" id="KW-0560">Oxidoreductase</keyword>
<dbReference type="Proteomes" id="UP000528457">
    <property type="component" value="Unassembled WGS sequence"/>
</dbReference>
<dbReference type="GO" id="GO:0050660">
    <property type="term" value="F:flavin adenine dinucleotide binding"/>
    <property type="evidence" value="ECO:0007669"/>
    <property type="project" value="TreeGrafter"/>
</dbReference>
<dbReference type="InterPro" id="IPR050982">
    <property type="entry name" value="Auxin_biosynth/cation_transpt"/>
</dbReference>
<evidence type="ECO:0000313" key="2">
    <source>
        <dbReference type="EMBL" id="MBB6522704.1"/>
    </source>
</evidence>
<keyword evidence="3" id="KW-1185">Reference proteome</keyword>
<gene>
    <name evidence="2" type="ORF">HNR48_002989</name>
</gene>
<evidence type="ECO:0000256" key="1">
    <source>
        <dbReference type="ARBA" id="ARBA00023002"/>
    </source>
</evidence>
<dbReference type="PRINTS" id="PR00368">
    <property type="entry name" value="FADPNR"/>
</dbReference>
<organism evidence="2 3">
    <name type="scientific">Pseudoteredinibacter isoporae</name>
    <dbReference type="NCBI Taxonomy" id="570281"/>
    <lineage>
        <taxon>Bacteria</taxon>
        <taxon>Pseudomonadati</taxon>
        <taxon>Pseudomonadota</taxon>
        <taxon>Gammaproteobacteria</taxon>
        <taxon>Cellvibrionales</taxon>
        <taxon>Cellvibrionaceae</taxon>
        <taxon>Pseudoteredinibacter</taxon>
    </lineage>
</organism>
<name>A0A7X0JVR5_9GAMM</name>
<sequence length="356" mass="39604">MNSKQFDCVIIGAGPAGLSVAYHLKKLGVEFALLDREGVGSSWKRMNDSLKLVSPWWTNMLPGTALNPFYAFKKHSRSSFVKYLESYYKEKELGPLITENVNAVRKGEEGYLLETSNGEIKCRAVVCASGYFGNPYIPEIESDGSVDVFHASSFKNVDQLLERGVSSVLVVGRRVTAGQLAEELCSSGISVSLSSRGGVEVKKNDTLYGALREQVYFFWESLKLFCKPDLKGDSYPVMDGGKIRGYICSGEIPVYGAPKSIESGQVFLEEGIHPLNVDTVWLATGYQPKLEYLEGLDLAIQDGEMAEISSHLEEEYPGLYFIGFDNLFNFTSRYLRGIRRDSRRIADRVKLSLGEI</sequence>
<dbReference type="PANTHER" id="PTHR43539">
    <property type="entry name" value="FLAVIN-BINDING MONOOXYGENASE-LIKE PROTEIN (AFU_ORTHOLOGUE AFUA_4G09220)"/>
    <property type="match status" value="1"/>
</dbReference>
<comment type="caution">
    <text evidence="2">The sequence shown here is derived from an EMBL/GenBank/DDBJ whole genome shotgun (WGS) entry which is preliminary data.</text>
</comment>
<dbReference type="GO" id="GO:0004497">
    <property type="term" value="F:monooxygenase activity"/>
    <property type="evidence" value="ECO:0007669"/>
    <property type="project" value="TreeGrafter"/>
</dbReference>
<dbReference type="RefSeq" id="WP_166845383.1">
    <property type="nucleotide sequence ID" value="NZ_JAAONY010000002.1"/>
</dbReference>
<reference evidence="2 3" key="1">
    <citation type="submission" date="2020-08" db="EMBL/GenBank/DDBJ databases">
        <title>Genomic Encyclopedia of Type Strains, Phase IV (KMG-IV): sequencing the most valuable type-strain genomes for metagenomic binning, comparative biology and taxonomic classification.</title>
        <authorList>
            <person name="Goeker M."/>
        </authorList>
    </citation>
    <scope>NUCLEOTIDE SEQUENCE [LARGE SCALE GENOMIC DNA]</scope>
    <source>
        <strain evidence="2 3">DSM 22368</strain>
    </source>
</reference>